<evidence type="ECO:0000313" key="2">
    <source>
        <dbReference type="Proteomes" id="UP001149303"/>
    </source>
</evidence>
<reference evidence="1" key="1">
    <citation type="submission" date="2021-09" db="EMBL/GenBank/DDBJ databases">
        <authorList>
            <person name="Smyrli M."/>
        </authorList>
    </citation>
    <scope>NUCLEOTIDE SEQUENCE</scope>
    <source>
        <strain evidence="1">LAR25</strain>
    </source>
</reference>
<sequence length="54" mass="6315">MYNRKELVNFRNHIRKNLALRKKGDAVAFALPQPGAWKQANSFGNPHKTKCRRH</sequence>
<comment type="caution">
    <text evidence="1">The sequence shown here is derived from an EMBL/GenBank/DDBJ whole genome shotgun (WGS) entry which is preliminary data.</text>
</comment>
<dbReference type="EMBL" id="JAIWJY010000004">
    <property type="protein sequence ID" value="MDE1206719.1"/>
    <property type="molecule type" value="Genomic_DNA"/>
</dbReference>
<dbReference type="AlphaFoldDB" id="A0A9X4EMD2"/>
<accession>A0A9X4EMD2</accession>
<dbReference type="Proteomes" id="UP001149303">
    <property type="component" value="Unassembled WGS sequence"/>
</dbReference>
<protein>
    <submittedName>
        <fullName evidence="1">Uncharacterized protein</fullName>
    </submittedName>
</protein>
<dbReference type="RefSeq" id="WP_274639887.1">
    <property type="nucleotide sequence ID" value="NZ_JAIWJY010000004.1"/>
</dbReference>
<name>A0A9X4EMD2_9FLAO</name>
<organism evidence="1 2">
    <name type="scientific">Tenacibaculum larymnensis</name>
    <dbReference type="NCBI Taxonomy" id="2878201"/>
    <lineage>
        <taxon>Bacteria</taxon>
        <taxon>Pseudomonadati</taxon>
        <taxon>Bacteroidota</taxon>
        <taxon>Flavobacteriia</taxon>
        <taxon>Flavobacteriales</taxon>
        <taxon>Flavobacteriaceae</taxon>
        <taxon>Tenacibaculum</taxon>
    </lineage>
</organism>
<keyword evidence="2" id="KW-1185">Reference proteome</keyword>
<proteinExistence type="predicted"/>
<gene>
    <name evidence="1" type="ORF">LCI24_07895</name>
</gene>
<evidence type="ECO:0000313" key="1">
    <source>
        <dbReference type="EMBL" id="MDE1206719.1"/>
    </source>
</evidence>